<gene>
    <name evidence="1" type="ORF">F8M41_016315</name>
</gene>
<proteinExistence type="predicted"/>
<dbReference type="EMBL" id="WTPW01003501">
    <property type="protein sequence ID" value="KAF0340732.1"/>
    <property type="molecule type" value="Genomic_DNA"/>
</dbReference>
<evidence type="ECO:0000313" key="1">
    <source>
        <dbReference type="EMBL" id="KAF0340732.1"/>
    </source>
</evidence>
<dbReference type="Proteomes" id="UP000439903">
    <property type="component" value="Unassembled WGS sequence"/>
</dbReference>
<name>A0A8H3ZVF2_GIGMA</name>
<dbReference type="AlphaFoldDB" id="A0A8H3ZVF2"/>
<accession>A0A8H3ZVF2</accession>
<organism evidence="1 2">
    <name type="scientific">Gigaspora margarita</name>
    <dbReference type="NCBI Taxonomy" id="4874"/>
    <lineage>
        <taxon>Eukaryota</taxon>
        <taxon>Fungi</taxon>
        <taxon>Fungi incertae sedis</taxon>
        <taxon>Mucoromycota</taxon>
        <taxon>Glomeromycotina</taxon>
        <taxon>Glomeromycetes</taxon>
        <taxon>Diversisporales</taxon>
        <taxon>Gigasporaceae</taxon>
        <taxon>Gigaspora</taxon>
    </lineage>
</organism>
<sequence length="105" mass="12562">MWNKAFLKEHLAFKEMTETVNLKHIKEDSSNKQYLPNKQYLFSKHGLRKSKLQIDQFKHNSIDNSQPKLNYGIFAESYQTIQLQLFKHSDYTKLNHTDLNFIQQS</sequence>
<comment type="caution">
    <text evidence="1">The sequence shown here is derived from an EMBL/GenBank/DDBJ whole genome shotgun (WGS) entry which is preliminary data.</text>
</comment>
<protein>
    <submittedName>
        <fullName evidence="1">Uncharacterized protein</fullName>
    </submittedName>
</protein>
<evidence type="ECO:0000313" key="2">
    <source>
        <dbReference type="Proteomes" id="UP000439903"/>
    </source>
</evidence>
<reference evidence="1 2" key="1">
    <citation type="journal article" date="2019" name="Environ. Microbiol.">
        <title>At the nexus of three kingdoms: the genome of the mycorrhizal fungus Gigaspora margarita provides insights into plant, endobacterial and fungal interactions.</title>
        <authorList>
            <person name="Venice F."/>
            <person name="Ghignone S."/>
            <person name="Salvioli di Fossalunga A."/>
            <person name="Amselem J."/>
            <person name="Novero M."/>
            <person name="Xianan X."/>
            <person name="Sedzielewska Toro K."/>
            <person name="Morin E."/>
            <person name="Lipzen A."/>
            <person name="Grigoriev I.V."/>
            <person name="Henrissat B."/>
            <person name="Martin F.M."/>
            <person name="Bonfante P."/>
        </authorList>
    </citation>
    <scope>NUCLEOTIDE SEQUENCE [LARGE SCALE GENOMIC DNA]</scope>
    <source>
        <strain evidence="1 2">BEG34</strain>
    </source>
</reference>
<keyword evidence="2" id="KW-1185">Reference proteome</keyword>